<dbReference type="InterPro" id="IPR047657">
    <property type="entry name" value="PmbA"/>
</dbReference>
<gene>
    <name evidence="2" type="primary">pmbA_2</name>
    <name evidence="2" type="ORF">NCTC11112_02849</name>
</gene>
<dbReference type="PANTHER" id="PTHR43421">
    <property type="entry name" value="METALLOPROTEASE PMBA"/>
    <property type="match status" value="1"/>
</dbReference>
<dbReference type="InterPro" id="IPR045569">
    <property type="entry name" value="Metalloprtase-TldD/E_C"/>
</dbReference>
<dbReference type="GO" id="GO:0005829">
    <property type="term" value="C:cytosol"/>
    <property type="evidence" value="ECO:0007669"/>
    <property type="project" value="TreeGrafter"/>
</dbReference>
<dbReference type="GO" id="GO:0008237">
    <property type="term" value="F:metallopeptidase activity"/>
    <property type="evidence" value="ECO:0007669"/>
    <property type="project" value="InterPro"/>
</dbReference>
<proteinExistence type="predicted"/>
<dbReference type="InterPro" id="IPR036059">
    <property type="entry name" value="TldD/PmbA_sf"/>
</dbReference>
<reference evidence="2 3" key="1">
    <citation type="submission" date="2018-06" db="EMBL/GenBank/DDBJ databases">
        <authorList>
            <consortium name="Pathogen Informatics"/>
            <person name="Doyle S."/>
        </authorList>
    </citation>
    <scope>NUCLEOTIDE SEQUENCE [LARGE SCALE GENOMIC DNA]</scope>
    <source>
        <strain evidence="2 3">NCTC11112</strain>
    </source>
</reference>
<dbReference type="SUPFAM" id="SSF111283">
    <property type="entry name" value="Putative modulator of DNA gyrase, PmbA/TldD"/>
    <property type="match status" value="1"/>
</dbReference>
<feature type="domain" description="Metalloprotease TldD/E C-terminal" evidence="1">
    <location>
        <begin position="1"/>
        <end position="70"/>
    </location>
</feature>
<dbReference type="Pfam" id="PF19289">
    <property type="entry name" value="PmbA_TldD_3rd"/>
    <property type="match status" value="1"/>
</dbReference>
<protein>
    <submittedName>
        <fullName evidence="2">Putative modulator of DNA gyrase</fullName>
    </submittedName>
</protein>
<evidence type="ECO:0000259" key="1">
    <source>
        <dbReference type="Pfam" id="PF19289"/>
    </source>
</evidence>
<sequence>MGQGVSAITGDYSRGAAGFWVENGEIQYPVSEITIAGNLKDMWRNIVTVGNDIETRSNIQCGSVLLPEMKNRRAVKNWRDLPRQIFIIKKEVSNA</sequence>
<evidence type="ECO:0000313" key="2">
    <source>
        <dbReference type="EMBL" id="STG52347.1"/>
    </source>
</evidence>
<accession>A0A376MPQ8</accession>
<name>A0A376MPQ8_ECOLX</name>
<dbReference type="Proteomes" id="UP000254817">
    <property type="component" value="Unassembled WGS sequence"/>
</dbReference>
<dbReference type="AlphaFoldDB" id="A0A376MPQ8"/>
<dbReference type="PANTHER" id="PTHR43421:SF1">
    <property type="entry name" value="METALLOPROTEASE PMBA"/>
    <property type="match status" value="1"/>
</dbReference>
<organism evidence="2 3">
    <name type="scientific">Escherichia coli</name>
    <dbReference type="NCBI Taxonomy" id="562"/>
    <lineage>
        <taxon>Bacteria</taxon>
        <taxon>Pseudomonadati</taxon>
        <taxon>Pseudomonadota</taxon>
        <taxon>Gammaproteobacteria</taxon>
        <taxon>Enterobacterales</taxon>
        <taxon>Enterobacteriaceae</taxon>
        <taxon>Escherichia</taxon>
    </lineage>
</organism>
<dbReference type="EMBL" id="UGAW01000001">
    <property type="protein sequence ID" value="STG52347.1"/>
    <property type="molecule type" value="Genomic_DNA"/>
</dbReference>
<evidence type="ECO:0000313" key="3">
    <source>
        <dbReference type="Proteomes" id="UP000254817"/>
    </source>
</evidence>
<dbReference type="GO" id="GO:0006508">
    <property type="term" value="P:proteolysis"/>
    <property type="evidence" value="ECO:0007669"/>
    <property type="project" value="InterPro"/>
</dbReference>